<name>A0A484M1H4_9ASTE</name>
<dbReference type="EMBL" id="OOIL02002358">
    <property type="protein sequence ID" value="VFQ82465.1"/>
    <property type="molecule type" value="Genomic_DNA"/>
</dbReference>
<protein>
    <submittedName>
        <fullName evidence="2">Uncharacterized protein</fullName>
    </submittedName>
</protein>
<sequence>MGVRVPRSRSKRCALREEKAKRLRIEQEHEETKERLQNLEDVVSLLLSTLGSIVNQSEIDDFTINGNTITRKIMTRIDGTKMVKLRAMNLKM</sequence>
<dbReference type="Proteomes" id="UP000595140">
    <property type="component" value="Unassembled WGS sequence"/>
</dbReference>
<proteinExistence type="predicted"/>
<organism evidence="2 3">
    <name type="scientific">Cuscuta campestris</name>
    <dbReference type="NCBI Taxonomy" id="132261"/>
    <lineage>
        <taxon>Eukaryota</taxon>
        <taxon>Viridiplantae</taxon>
        <taxon>Streptophyta</taxon>
        <taxon>Embryophyta</taxon>
        <taxon>Tracheophyta</taxon>
        <taxon>Spermatophyta</taxon>
        <taxon>Magnoliopsida</taxon>
        <taxon>eudicotyledons</taxon>
        <taxon>Gunneridae</taxon>
        <taxon>Pentapetalae</taxon>
        <taxon>asterids</taxon>
        <taxon>lamiids</taxon>
        <taxon>Solanales</taxon>
        <taxon>Convolvulaceae</taxon>
        <taxon>Cuscuteae</taxon>
        <taxon>Cuscuta</taxon>
        <taxon>Cuscuta subgen. Grammica</taxon>
        <taxon>Cuscuta sect. Cleistogrammica</taxon>
    </lineage>
</organism>
<gene>
    <name evidence="2" type="ORF">CCAM_LOCUS24241</name>
</gene>
<feature type="coiled-coil region" evidence="1">
    <location>
        <begin position="15"/>
        <end position="49"/>
    </location>
</feature>
<accession>A0A484M1H4</accession>
<keyword evidence="3" id="KW-1185">Reference proteome</keyword>
<evidence type="ECO:0000313" key="2">
    <source>
        <dbReference type="EMBL" id="VFQ82465.1"/>
    </source>
</evidence>
<dbReference type="AlphaFoldDB" id="A0A484M1H4"/>
<reference evidence="2 3" key="1">
    <citation type="submission" date="2018-04" db="EMBL/GenBank/DDBJ databases">
        <authorList>
            <person name="Vogel A."/>
        </authorList>
    </citation>
    <scope>NUCLEOTIDE SEQUENCE [LARGE SCALE GENOMIC DNA]</scope>
</reference>
<keyword evidence="1" id="KW-0175">Coiled coil</keyword>
<evidence type="ECO:0000313" key="3">
    <source>
        <dbReference type="Proteomes" id="UP000595140"/>
    </source>
</evidence>
<evidence type="ECO:0000256" key="1">
    <source>
        <dbReference type="SAM" id="Coils"/>
    </source>
</evidence>